<feature type="binding site" evidence="10">
    <location>
        <position position="186"/>
    </location>
    <ligand>
        <name>Zn(2+)</name>
        <dbReference type="ChEBI" id="CHEBI:29105"/>
    </ligand>
</feature>
<dbReference type="EMBL" id="JAVRJZ010000016">
    <property type="protein sequence ID" value="KAK2710455.1"/>
    <property type="molecule type" value="Genomic_DNA"/>
</dbReference>
<dbReference type="GO" id="GO:0005637">
    <property type="term" value="C:nuclear inner membrane"/>
    <property type="evidence" value="ECO:0007669"/>
    <property type="project" value="TreeGrafter"/>
</dbReference>
<name>A0AA88HEA3_ARTSF</name>
<gene>
    <name evidence="12" type="ORF">QYM36_011848</name>
</gene>
<evidence type="ECO:0000256" key="1">
    <source>
        <dbReference type="ARBA" id="ARBA00001947"/>
    </source>
</evidence>
<dbReference type="InterPro" id="IPR050134">
    <property type="entry name" value="NAD-dep_sirtuin_deacylases"/>
</dbReference>
<dbReference type="GO" id="GO:0017136">
    <property type="term" value="F:histone deacetylase activity, NAD-dependent"/>
    <property type="evidence" value="ECO:0007669"/>
    <property type="project" value="TreeGrafter"/>
</dbReference>
<evidence type="ECO:0000313" key="13">
    <source>
        <dbReference type="Proteomes" id="UP001187531"/>
    </source>
</evidence>
<dbReference type="GO" id="GO:0003714">
    <property type="term" value="F:transcription corepressor activity"/>
    <property type="evidence" value="ECO:0007669"/>
    <property type="project" value="TreeGrafter"/>
</dbReference>
<comment type="subcellular location">
    <subcellularLocation>
        <location evidence="2">Nucleus</location>
    </subcellularLocation>
</comment>
<dbReference type="PANTHER" id="PTHR11085">
    <property type="entry name" value="NAD-DEPENDENT PROTEIN DEACYLASE SIRTUIN-5, MITOCHONDRIAL-RELATED"/>
    <property type="match status" value="1"/>
</dbReference>
<evidence type="ECO:0000256" key="4">
    <source>
        <dbReference type="ARBA" id="ARBA00012928"/>
    </source>
</evidence>
<evidence type="ECO:0000256" key="2">
    <source>
        <dbReference type="ARBA" id="ARBA00004123"/>
    </source>
</evidence>
<keyword evidence="7 10" id="KW-0862">Zinc</keyword>
<dbReference type="EC" id="2.3.1.286" evidence="4"/>
<evidence type="ECO:0000256" key="10">
    <source>
        <dbReference type="PROSITE-ProRule" id="PRU00236"/>
    </source>
</evidence>
<dbReference type="PANTHER" id="PTHR11085:SF9">
    <property type="entry name" value="NAD-DEPENDENT PROTEIN DEACETYLASE SIRTUIN-1"/>
    <property type="match status" value="1"/>
</dbReference>
<accession>A0AA88HEA3</accession>
<dbReference type="InterPro" id="IPR029035">
    <property type="entry name" value="DHS-like_NAD/FAD-binding_dom"/>
</dbReference>
<feature type="domain" description="Deacetylase sirtuin-type" evidence="11">
    <location>
        <begin position="48"/>
        <end position="330"/>
    </location>
</feature>
<reference evidence="12" key="1">
    <citation type="submission" date="2023-07" db="EMBL/GenBank/DDBJ databases">
        <title>Chromosome-level genome assembly of Artemia franciscana.</title>
        <authorList>
            <person name="Jo E."/>
        </authorList>
    </citation>
    <scope>NUCLEOTIDE SEQUENCE</scope>
    <source>
        <tissue evidence="12">Whole body</tissue>
    </source>
</reference>
<evidence type="ECO:0000313" key="12">
    <source>
        <dbReference type="EMBL" id="KAK2710455.1"/>
    </source>
</evidence>
<sequence length="467" mass="52828">MSEDKIPLDLLRGLIPDIEEKMPVEGFDEATLWRMLISLMNEPERRTRLQHISTMTNVLNLIRNANKILVLTGAGVSVSCGIPDFRSRDGVYARLSKDFPDLPDPTAMFDISYFRKDPRPFFKFAGELWPGEFKPSLCHRFIRQLEKKNKLLRNYTQNIDTMEQVAEIQRVVQCHGSFSTATCMRCQNTVKSSEIEEDVKKRLIPICRKCHPVIDDSTREAVMAMFGSLEVNIQPPPVLKPDIVFFGEGLPDTFHQSMEDDKQASDLLIVIGSSLKVQPVAFIPTAVPPSVPQILINREPLRHMTFDVELLGDCDVIVNTLCHMLGEDWEELCQEEPLTEITQLPKDSREKQAKELTVTETSTTELSLKSIAEVPLKSEGSSSRKTEVITEEINEVGFEEEDEDTYINVADLLPNGRYLYESPGRYVFPGAEYYKSPYSERDIKVESIGSSAATTGDEKGPEIEQKS</sequence>
<evidence type="ECO:0000256" key="3">
    <source>
        <dbReference type="ARBA" id="ARBA00006924"/>
    </source>
</evidence>
<comment type="caution">
    <text evidence="12">The sequence shown here is derived from an EMBL/GenBank/DDBJ whole genome shotgun (WGS) entry which is preliminary data.</text>
</comment>
<keyword evidence="9" id="KW-0539">Nucleus</keyword>
<dbReference type="InterPro" id="IPR026590">
    <property type="entry name" value="Ssirtuin_cat_dom"/>
</dbReference>
<dbReference type="GO" id="GO:0046872">
    <property type="term" value="F:metal ion binding"/>
    <property type="evidence" value="ECO:0007669"/>
    <property type="project" value="UniProtKB-KW"/>
</dbReference>
<evidence type="ECO:0000256" key="7">
    <source>
        <dbReference type="ARBA" id="ARBA00022833"/>
    </source>
</evidence>
<evidence type="ECO:0000256" key="5">
    <source>
        <dbReference type="ARBA" id="ARBA00022679"/>
    </source>
</evidence>
<feature type="binding site" evidence="10">
    <location>
        <position position="207"/>
    </location>
    <ligand>
        <name>Zn(2+)</name>
        <dbReference type="ChEBI" id="CHEBI:29105"/>
    </ligand>
</feature>
<dbReference type="InterPro" id="IPR003000">
    <property type="entry name" value="Sirtuin"/>
</dbReference>
<dbReference type="Proteomes" id="UP001187531">
    <property type="component" value="Unassembled WGS sequence"/>
</dbReference>
<evidence type="ECO:0000256" key="9">
    <source>
        <dbReference type="ARBA" id="ARBA00023242"/>
    </source>
</evidence>
<comment type="cofactor">
    <cofactor evidence="1">
        <name>Zn(2+)</name>
        <dbReference type="ChEBI" id="CHEBI:29105"/>
    </cofactor>
</comment>
<keyword evidence="8" id="KW-0520">NAD</keyword>
<comment type="similarity">
    <text evidence="3">Belongs to the sirtuin family. Class I subfamily.</text>
</comment>
<organism evidence="12 13">
    <name type="scientific">Artemia franciscana</name>
    <name type="common">Brine shrimp</name>
    <name type="synonym">Artemia sanfranciscana</name>
    <dbReference type="NCBI Taxonomy" id="6661"/>
    <lineage>
        <taxon>Eukaryota</taxon>
        <taxon>Metazoa</taxon>
        <taxon>Ecdysozoa</taxon>
        <taxon>Arthropoda</taxon>
        <taxon>Crustacea</taxon>
        <taxon>Branchiopoda</taxon>
        <taxon>Anostraca</taxon>
        <taxon>Artemiidae</taxon>
        <taxon>Artemia</taxon>
    </lineage>
</organism>
<feature type="binding site" evidence="10">
    <location>
        <position position="210"/>
    </location>
    <ligand>
        <name>Zn(2+)</name>
        <dbReference type="ChEBI" id="CHEBI:29105"/>
    </ligand>
</feature>
<dbReference type="GO" id="GO:0005654">
    <property type="term" value="C:nucleoplasm"/>
    <property type="evidence" value="ECO:0007669"/>
    <property type="project" value="TreeGrafter"/>
</dbReference>
<dbReference type="Gene3D" id="3.30.1600.10">
    <property type="entry name" value="SIR2/SIRT2 'Small Domain"/>
    <property type="match status" value="1"/>
</dbReference>
<evidence type="ECO:0000256" key="8">
    <source>
        <dbReference type="ARBA" id="ARBA00023027"/>
    </source>
</evidence>
<dbReference type="GO" id="GO:0033553">
    <property type="term" value="C:rDNA heterochromatin"/>
    <property type="evidence" value="ECO:0007669"/>
    <property type="project" value="TreeGrafter"/>
</dbReference>
<keyword evidence="13" id="KW-1185">Reference proteome</keyword>
<evidence type="ECO:0000256" key="6">
    <source>
        <dbReference type="ARBA" id="ARBA00022723"/>
    </source>
</evidence>
<evidence type="ECO:0000259" key="11">
    <source>
        <dbReference type="PROSITE" id="PS50305"/>
    </source>
</evidence>
<feature type="active site" description="Proton acceptor" evidence="10">
    <location>
        <position position="175"/>
    </location>
</feature>
<protein>
    <recommendedName>
        <fullName evidence="4">protein acetyllysine N-acetyltransferase</fullName>
        <ecNumber evidence="4">2.3.1.286</ecNumber>
    </recommendedName>
</protein>
<dbReference type="FunFam" id="3.30.1600.10:FF:000013">
    <property type="entry name" value="NAD-dependent protein deacetylase sirtuin-1"/>
    <property type="match status" value="1"/>
</dbReference>
<dbReference type="InterPro" id="IPR026591">
    <property type="entry name" value="Sirtuin_cat_small_dom_sf"/>
</dbReference>
<keyword evidence="5" id="KW-0808">Transferase</keyword>
<dbReference type="PROSITE" id="PS50305">
    <property type="entry name" value="SIRTUIN"/>
    <property type="match status" value="1"/>
</dbReference>
<dbReference type="AlphaFoldDB" id="A0AA88HEA3"/>
<dbReference type="GO" id="GO:0002039">
    <property type="term" value="F:p53 binding"/>
    <property type="evidence" value="ECO:0007669"/>
    <property type="project" value="TreeGrafter"/>
</dbReference>
<keyword evidence="6 10" id="KW-0479">Metal-binding</keyword>
<feature type="binding site" evidence="10">
    <location>
        <position position="183"/>
    </location>
    <ligand>
        <name>Zn(2+)</name>
        <dbReference type="ChEBI" id="CHEBI:29105"/>
    </ligand>
</feature>
<proteinExistence type="inferred from homology"/>
<dbReference type="CDD" id="cd01408">
    <property type="entry name" value="SIRT1"/>
    <property type="match status" value="1"/>
</dbReference>
<dbReference type="Gene3D" id="3.40.50.1220">
    <property type="entry name" value="TPP-binding domain"/>
    <property type="match status" value="1"/>
</dbReference>
<dbReference type="SUPFAM" id="SSF52467">
    <property type="entry name" value="DHS-like NAD/FAD-binding domain"/>
    <property type="match status" value="1"/>
</dbReference>
<dbReference type="Pfam" id="PF02146">
    <property type="entry name" value="SIR2"/>
    <property type="match status" value="1"/>
</dbReference>
<dbReference type="GO" id="GO:0070403">
    <property type="term" value="F:NAD+ binding"/>
    <property type="evidence" value="ECO:0007669"/>
    <property type="project" value="InterPro"/>
</dbReference>